<dbReference type="EMBL" id="LNXT01000048">
    <property type="protein sequence ID" value="KTC68265.1"/>
    <property type="molecule type" value="Genomic_DNA"/>
</dbReference>
<keyword evidence="4" id="KW-1185">Reference proteome</keyword>
<keyword evidence="1" id="KW-0472">Membrane</keyword>
<gene>
    <name evidence="2" type="ORF">Lbir_2867</name>
    <name evidence="3" type="ORF">NCTC12437_00794</name>
</gene>
<dbReference type="Proteomes" id="UP000255066">
    <property type="component" value="Unassembled WGS sequence"/>
</dbReference>
<dbReference type="InterPro" id="IPR012902">
    <property type="entry name" value="N_methyl_site"/>
</dbReference>
<feature type="transmembrane region" description="Helical" evidence="1">
    <location>
        <begin position="6"/>
        <end position="26"/>
    </location>
</feature>
<evidence type="ECO:0000313" key="2">
    <source>
        <dbReference type="EMBL" id="KTC68265.1"/>
    </source>
</evidence>
<dbReference type="AlphaFoldDB" id="A0A378IFM8"/>
<dbReference type="PROSITE" id="PS00409">
    <property type="entry name" value="PROKAR_NTER_METHYL"/>
    <property type="match status" value="1"/>
</dbReference>
<reference evidence="2 4" key="1">
    <citation type="submission" date="2015-11" db="EMBL/GenBank/DDBJ databases">
        <title>Genomic analysis of 38 Legionella species identifies large and diverse effector repertoires.</title>
        <authorList>
            <person name="Burstein D."/>
            <person name="Amaro F."/>
            <person name="Zusman T."/>
            <person name="Lifshitz Z."/>
            <person name="Cohen O."/>
            <person name="Gilbert J.A."/>
            <person name="Pupko T."/>
            <person name="Shuman H.A."/>
            <person name="Segal G."/>
        </authorList>
    </citation>
    <scope>NUCLEOTIDE SEQUENCE [LARGE SCALE GENOMIC DNA]</scope>
    <source>
        <strain evidence="2 4">CDC#1407-AL-14</strain>
    </source>
</reference>
<protein>
    <submittedName>
        <fullName evidence="3">Tfp pilus assembly protein PilW</fullName>
    </submittedName>
</protein>
<evidence type="ECO:0000256" key="1">
    <source>
        <dbReference type="SAM" id="Phobius"/>
    </source>
</evidence>
<dbReference type="OrthoDB" id="5652980at2"/>
<evidence type="ECO:0000313" key="4">
    <source>
        <dbReference type="Proteomes" id="UP000054735"/>
    </source>
</evidence>
<accession>A0A378IFM8</accession>
<proteinExistence type="predicted"/>
<keyword evidence="1" id="KW-1133">Transmembrane helix</keyword>
<dbReference type="Pfam" id="PF07963">
    <property type="entry name" value="N_methyl"/>
    <property type="match status" value="1"/>
</dbReference>
<organism evidence="3 5">
    <name type="scientific">Legionella birminghamensis</name>
    <dbReference type="NCBI Taxonomy" id="28083"/>
    <lineage>
        <taxon>Bacteria</taxon>
        <taxon>Pseudomonadati</taxon>
        <taxon>Pseudomonadota</taxon>
        <taxon>Gammaproteobacteria</taxon>
        <taxon>Legionellales</taxon>
        <taxon>Legionellaceae</taxon>
        <taxon>Legionella</taxon>
    </lineage>
</organism>
<dbReference type="Proteomes" id="UP000054735">
    <property type="component" value="Unassembled WGS sequence"/>
</dbReference>
<dbReference type="EMBL" id="UGNW01000001">
    <property type="protein sequence ID" value="STX31024.1"/>
    <property type="molecule type" value="Genomic_DNA"/>
</dbReference>
<dbReference type="STRING" id="28083.Lbir_2867"/>
<name>A0A378IFM8_9GAMM</name>
<reference evidence="3 5" key="2">
    <citation type="submission" date="2018-06" db="EMBL/GenBank/DDBJ databases">
        <authorList>
            <consortium name="Pathogen Informatics"/>
            <person name="Doyle S."/>
        </authorList>
    </citation>
    <scope>NUCLEOTIDE SEQUENCE [LARGE SCALE GENOMIC DNA]</scope>
    <source>
        <strain evidence="3 5">NCTC12437</strain>
    </source>
</reference>
<dbReference type="RefSeq" id="WP_058524840.1">
    <property type="nucleotide sequence ID" value="NZ_CAAAHV010000021.1"/>
</dbReference>
<keyword evidence="1" id="KW-0812">Transmembrane</keyword>
<sequence>MSFQQGISLIELLISLFISSLLLVLINQQYINTSQQYAQFQSIINQKNDLQMLIQLLRDSSRRSGFSPCGNIEGLVTRDLKAIHIDDEKKELRLSRMSELFSRLLEDKGRTILLEKNTRIRAGDTLIIADCFHAETHRIKQSQANSVGQVLELEQPLIYQYQDPVYAGLWIEESFSIEKNPQQTFSMFYRFNKKEELSDFIIGMKTELVRKKALRFLRIILKLKNETTVELFTRVRAL</sequence>
<evidence type="ECO:0000313" key="3">
    <source>
        <dbReference type="EMBL" id="STX31024.1"/>
    </source>
</evidence>
<evidence type="ECO:0000313" key="5">
    <source>
        <dbReference type="Proteomes" id="UP000255066"/>
    </source>
</evidence>